<dbReference type="EMBL" id="CADCWM010000284">
    <property type="protein sequence ID" value="CAA9551549.1"/>
    <property type="molecule type" value="Genomic_DNA"/>
</dbReference>
<reference evidence="2" key="1">
    <citation type="submission" date="2020-02" db="EMBL/GenBank/DDBJ databases">
        <authorList>
            <person name="Meier V. D."/>
        </authorList>
    </citation>
    <scope>NUCLEOTIDE SEQUENCE</scope>
    <source>
        <strain evidence="2">AVDCRST_MAG88</strain>
    </source>
</reference>
<feature type="compositionally biased region" description="Low complexity" evidence="1">
    <location>
        <begin position="18"/>
        <end position="37"/>
    </location>
</feature>
<dbReference type="AlphaFoldDB" id="A0A6J4UMQ6"/>
<sequence>MAARQPENGAGSFRGAVAPGPGAAPPAGGLELLLRRM</sequence>
<protein>
    <submittedName>
        <fullName evidence="2">Uncharacterized protein</fullName>
    </submittedName>
</protein>
<gene>
    <name evidence="2" type="ORF">AVDCRST_MAG88-813</name>
</gene>
<proteinExistence type="predicted"/>
<organism evidence="2">
    <name type="scientific">uncultured Thermomicrobiales bacterium</name>
    <dbReference type="NCBI Taxonomy" id="1645740"/>
    <lineage>
        <taxon>Bacteria</taxon>
        <taxon>Pseudomonadati</taxon>
        <taxon>Thermomicrobiota</taxon>
        <taxon>Thermomicrobia</taxon>
        <taxon>Thermomicrobiales</taxon>
        <taxon>environmental samples</taxon>
    </lineage>
</organism>
<name>A0A6J4UMQ6_9BACT</name>
<accession>A0A6J4UMQ6</accession>
<feature type="region of interest" description="Disordered" evidence="1">
    <location>
        <begin position="1"/>
        <end position="37"/>
    </location>
</feature>
<evidence type="ECO:0000313" key="2">
    <source>
        <dbReference type="EMBL" id="CAA9551549.1"/>
    </source>
</evidence>
<evidence type="ECO:0000256" key="1">
    <source>
        <dbReference type="SAM" id="MobiDB-lite"/>
    </source>
</evidence>